<keyword evidence="5" id="KW-0800">Toxin</keyword>
<comment type="similarity">
    <text evidence="5">Belongs to the PINc/VapC protein family.</text>
</comment>
<dbReference type="RefSeq" id="WP_238253040.1">
    <property type="nucleotide sequence ID" value="NZ_BPQX01000069.1"/>
</dbReference>
<feature type="binding site" evidence="5">
    <location>
        <position position="103"/>
    </location>
    <ligand>
        <name>Mg(2+)</name>
        <dbReference type="ChEBI" id="CHEBI:18420"/>
    </ligand>
</feature>
<evidence type="ECO:0000313" key="8">
    <source>
        <dbReference type="Proteomes" id="UP001236369"/>
    </source>
</evidence>
<organism evidence="7 8">
    <name type="scientific">Methylobacterium persicinum</name>
    <dbReference type="NCBI Taxonomy" id="374426"/>
    <lineage>
        <taxon>Bacteria</taxon>
        <taxon>Pseudomonadati</taxon>
        <taxon>Pseudomonadota</taxon>
        <taxon>Alphaproteobacteria</taxon>
        <taxon>Hyphomicrobiales</taxon>
        <taxon>Methylobacteriaceae</taxon>
        <taxon>Methylobacterium</taxon>
    </lineage>
</organism>
<dbReference type="CDD" id="cd18692">
    <property type="entry name" value="PIN_VapC-like"/>
    <property type="match status" value="1"/>
</dbReference>
<dbReference type="EC" id="3.1.-.-" evidence="5"/>
<keyword evidence="4 5" id="KW-0378">Hydrolase</keyword>
<protein>
    <recommendedName>
        <fullName evidence="5">Ribonuclease VapC</fullName>
        <shortName evidence="5">RNase VapC</shortName>
        <ecNumber evidence="5">3.1.-.-</ecNumber>
    </recommendedName>
    <alternativeName>
        <fullName evidence="5">Toxin VapC</fullName>
    </alternativeName>
</protein>
<comment type="caution">
    <text evidence="5">Lacks conserved residue(s) required for the propagation of feature annotation.</text>
</comment>
<keyword evidence="2 5" id="KW-0540">Nuclease</keyword>
<comment type="cofactor">
    <cofactor evidence="5">
        <name>Mg(2+)</name>
        <dbReference type="ChEBI" id="CHEBI:18420"/>
    </cofactor>
</comment>
<evidence type="ECO:0000256" key="3">
    <source>
        <dbReference type="ARBA" id="ARBA00022723"/>
    </source>
</evidence>
<feature type="domain" description="PIN" evidence="6">
    <location>
        <begin position="6"/>
        <end position="124"/>
    </location>
</feature>
<dbReference type="InterPro" id="IPR022907">
    <property type="entry name" value="VapC_family"/>
</dbReference>
<dbReference type="Proteomes" id="UP001236369">
    <property type="component" value="Unassembled WGS sequence"/>
</dbReference>
<comment type="function">
    <text evidence="5">Toxic component of a toxin-antitoxin (TA) system. An RNase.</text>
</comment>
<dbReference type="Pfam" id="PF01850">
    <property type="entry name" value="PIN"/>
    <property type="match status" value="1"/>
</dbReference>
<proteinExistence type="inferred from homology"/>
<dbReference type="EMBL" id="JAUSVV010000001">
    <property type="protein sequence ID" value="MDQ0441192.1"/>
    <property type="molecule type" value="Genomic_DNA"/>
</dbReference>
<keyword evidence="1 5" id="KW-1277">Toxin-antitoxin system</keyword>
<gene>
    <name evidence="5" type="primary">vapC</name>
    <name evidence="7" type="ORF">QO016_000669</name>
</gene>
<comment type="caution">
    <text evidence="7">The sequence shown here is derived from an EMBL/GenBank/DDBJ whole genome shotgun (WGS) entry which is preliminary data.</text>
</comment>
<dbReference type="InterPro" id="IPR002716">
    <property type="entry name" value="PIN_dom"/>
</dbReference>
<keyword evidence="5" id="KW-0460">Magnesium</keyword>
<dbReference type="Gene3D" id="3.40.50.1010">
    <property type="entry name" value="5'-nuclease"/>
    <property type="match status" value="1"/>
</dbReference>
<evidence type="ECO:0000256" key="1">
    <source>
        <dbReference type="ARBA" id="ARBA00022649"/>
    </source>
</evidence>
<evidence type="ECO:0000256" key="5">
    <source>
        <dbReference type="HAMAP-Rule" id="MF_00265"/>
    </source>
</evidence>
<evidence type="ECO:0000313" key="7">
    <source>
        <dbReference type="EMBL" id="MDQ0441192.1"/>
    </source>
</evidence>
<evidence type="ECO:0000259" key="6">
    <source>
        <dbReference type="Pfam" id="PF01850"/>
    </source>
</evidence>
<evidence type="ECO:0000256" key="4">
    <source>
        <dbReference type="ARBA" id="ARBA00022801"/>
    </source>
</evidence>
<sequence length="149" mass="16464">MTTESVFVETNVFLYARDDREPSKQAAAARWLSVLADRGALVVSPQVLGEFLHVTLRGKLPITADAARQATLELEAYSQGAVDLELIRIAWSLRRETAFQWWDCAILGAALRAGCRYLLTEDFQHGRTLHGVTILNPFTVGPEAVGAEH</sequence>
<evidence type="ECO:0000256" key="2">
    <source>
        <dbReference type="ARBA" id="ARBA00022722"/>
    </source>
</evidence>
<dbReference type="HAMAP" id="MF_00265">
    <property type="entry name" value="VapC_Nob1"/>
    <property type="match status" value="1"/>
</dbReference>
<accession>A0ABU0HGY1</accession>
<dbReference type="SUPFAM" id="SSF88723">
    <property type="entry name" value="PIN domain-like"/>
    <property type="match status" value="1"/>
</dbReference>
<keyword evidence="8" id="KW-1185">Reference proteome</keyword>
<reference evidence="7 8" key="1">
    <citation type="submission" date="2023-07" db="EMBL/GenBank/DDBJ databases">
        <title>Genomic Encyclopedia of Type Strains, Phase IV (KMG-IV): sequencing the most valuable type-strain genomes for metagenomic binning, comparative biology and taxonomic classification.</title>
        <authorList>
            <person name="Goeker M."/>
        </authorList>
    </citation>
    <scope>NUCLEOTIDE SEQUENCE [LARGE SCALE GENOMIC DNA]</scope>
    <source>
        <strain evidence="7 8">DSM 19562</strain>
    </source>
</reference>
<dbReference type="InterPro" id="IPR029060">
    <property type="entry name" value="PIN-like_dom_sf"/>
</dbReference>
<name>A0ABU0HGY1_9HYPH</name>
<keyword evidence="3 5" id="KW-0479">Metal-binding</keyword>